<evidence type="ECO:0000256" key="13">
    <source>
        <dbReference type="ARBA" id="ARBA00023180"/>
    </source>
</evidence>
<keyword evidence="8 17" id="KW-0812">Transmembrane</keyword>
<evidence type="ECO:0000313" key="18">
    <source>
        <dbReference type="EMBL" id="CAH1101542.1"/>
    </source>
</evidence>
<evidence type="ECO:0000256" key="5">
    <source>
        <dbReference type="ARBA" id="ARBA00015329"/>
    </source>
</evidence>
<evidence type="ECO:0000256" key="1">
    <source>
        <dbReference type="ARBA" id="ARBA00002860"/>
    </source>
</evidence>
<accession>A0A9P0G9G6</accession>
<evidence type="ECO:0000256" key="2">
    <source>
        <dbReference type="ARBA" id="ARBA00004245"/>
    </source>
</evidence>
<evidence type="ECO:0000256" key="7">
    <source>
        <dbReference type="ARBA" id="ARBA00022490"/>
    </source>
</evidence>
<evidence type="ECO:0000256" key="9">
    <source>
        <dbReference type="ARBA" id="ARBA00022968"/>
    </source>
</evidence>
<sequence>MDYRSNSPQSSDPFSEEMDTSSVKEKAILNRTVPKFNNNFKAGYMPVENVKPGMRGRKTFAFWTLLVLLFILVIGNLILTVTIIGVLKLGHGMQSIELVPESQAIKFFGEANLDHLYKRDGKIESFQDQPMEITSYYNSIILNLVKNGRGTLKVKLDPNETFFRGLNSFDVKTMQRESIFTINEPTYENLKNVHNLRTKHMQTNRIRSPLEDDLTVDGDSISLKGAEGTHIFGKDIKWEADQDIHLKSLKNGSLVLVGKEGIFIDLNKIPVARLSNNYITSQFKICVCMPVGKLFRIPVANPNDRVLCDHISMAPQYNPCI</sequence>
<evidence type="ECO:0000256" key="17">
    <source>
        <dbReference type="SAM" id="Phobius"/>
    </source>
</evidence>
<comment type="subunit">
    <text evidence="15">Cross-link to form 2 major subcomplexes: one consisting of SGCB, SGCD and SGCG and the other consisting of SGCB and SGCD. The association between SGCB and SGCG is particularly strong while SGCA is loosely associated with the other sarcoglycans.</text>
</comment>
<gene>
    <name evidence="18" type="ORF">PSYICH_LOCUS2433</name>
</gene>
<feature type="transmembrane region" description="Helical" evidence="17">
    <location>
        <begin position="60"/>
        <end position="87"/>
    </location>
</feature>
<feature type="compositionally biased region" description="Polar residues" evidence="16">
    <location>
        <begin position="1"/>
        <end position="13"/>
    </location>
</feature>
<dbReference type="PANTHER" id="PTHR21142">
    <property type="entry name" value="SARCOGLYCANS"/>
    <property type="match status" value="1"/>
</dbReference>
<keyword evidence="11 17" id="KW-0472">Membrane</keyword>
<dbReference type="GO" id="GO:0005856">
    <property type="term" value="C:cytoskeleton"/>
    <property type="evidence" value="ECO:0007669"/>
    <property type="project" value="UniProtKB-SubCell"/>
</dbReference>
<dbReference type="EMBL" id="OV651823">
    <property type="protein sequence ID" value="CAH1101542.1"/>
    <property type="molecule type" value="Genomic_DNA"/>
</dbReference>
<evidence type="ECO:0000256" key="10">
    <source>
        <dbReference type="ARBA" id="ARBA00022989"/>
    </source>
</evidence>
<keyword evidence="19" id="KW-1185">Reference proteome</keyword>
<feature type="region of interest" description="Disordered" evidence="16">
    <location>
        <begin position="1"/>
        <end position="22"/>
    </location>
</feature>
<keyword evidence="9" id="KW-0735">Signal-anchor</keyword>
<comment type="function">
    <text evidence="1">Component of the sarcoglycan complex, a subcomplex of the dystrophin-glycoprotein complex which forms a link between the F-actin cytoskeleton and the extracellular matrix.</text>
</comment>
<proteinExistence type="inferred from homology"/>
<dbReference type="PANTHER" id="PTHR21142:SF2">
    <property type="entry name" value="BETA-SARCOGLYCAN"/>
    <property type="match status" value="1"/>
</dbReference>
<dbReference type="InterPro" id="IPR027659">
    <property type="entry name" value="Sgcb"/>
</dbReference>
<keyword evidence="7" id="KW-0963">Cytoplasm</keyword>
<comment type="similarity">
    <text evidence="4">Belongs to the sarcoglycan beta/delta/gamma/zeta family.</text>
</comment>
<dbReference type="GO" id="GO:0016012">
    <property type="term" value="C:sarcoglycan complex"/>
    <property type="evidence" value="ECO:0007669"/>
    <property type="project" value="InterPro"/>
</dbReference>
<evidence type="ECO:0000256" key="14">
    <source>
        <dbReference type="ARBA" id="ARBA00023212"/>
    </source>
</evidence>
<dbReference type="AlphaFoldDB" id="A0A9P0G9G6"/>
<protein>
    <recommendedName>
        <fullName evidence="5">Beta-sarcoglycan</fullName>
    </recommendedName>
</protein>
<evidence type="ECO:0000256" key="3">
    <source>
        <dbReference type="ARBA" id="ARBA00004274"/>
    </source>
</evidence>
<evidence type="ECO:0000256" key="8">
    <source>
        <dbReference type="ARBA" id="ARBA00022692"/>
    </source>
</evidence>
<name>A0A9P0G9G6_9CUCU</name>
<keyword evidence="6" id="KW-1003">Cell membrane</keyword>
<evidence type="ECO:0000256" key="16">
    <source>
        <dbReference type="SAM" id="MobiDB-lite"/>
    </source>
</evidence>
<dbReference type="GO" id="GO:0042383">
    <property type="term" value="C:sarcolemma"/>
    <property type="evidence" value="ECO:0007669"/>
    <property type="project" value="UniProtKB-SubCell"/>
</dbReference>
<evidence type="ECO:0000256" key="15">
    <source>
        <dbReference type="ARBA" id="ARBA00026041"/>
    </source>
</evidence>
<evidence type="ECO:0000256" key="11">
    <source>
        <dbReference type="ARBA" id="ARBA00023136"/>
    </source>
</evidence>
<dbReference type="OrthoDB" id="5843723at2759"/>
<comment type="subcellular location">
    <subcellularLocation>
        <location evidence="3">Cell membrane</location>
        <location evidence="3">Sarcolemma</location>
        <topology evidence="3">Single-pass type II membrane protein</topology>
    </subcellularLocation>
    <subcellularLocation>
        <location evidence="2">Cytoplasm</location>
        <location evidence="2">Cytoskeleton</location>
    </subcellularLocation>
</comment>
<dbReference type="GO" id="GO:0007517">
    <property type="term" value="P:muscle organ development"/>
    <property type="evidence" value="ECO:0007669"/>
    <property type="project" value="InterPro"/>
</dbReference>
<keyword evidence="14" id="KW-0206">Cytoskeleton</keyword>
<dbReference type="Proteomes" id="UP001153636">
    <property type="component" value="Chromosome 11"/>
</dbReference>
<organism evidence="18 19">
    <name type="scientific">Psylliodes chrysocephalus</name>
    <dbReference type="NCBI Taxonomy" id="3402493"/>
    <lineage>
        <taxon>Eukaryota</taxon>
        <taxon>Metazoa</taxon>
        <taxon>Ecdysozoa</taxon>
        <taxon>Arthropoda</taxon>
        <taxon>Hexapoda</taxon>
        <taxon>Insecta</taxon>
        <taxon>Pterygota</taxon>
        <taxon>Neoptera</taxon>
        <taxon>Endopterygota</taxon>
        <taxon>Coleoptera</taxon>
        <taxon>Polyphaga</taxon>
        <taxon>Cucujiformia</taxon>
        <taxon>Chrysomeloidea</taxon>
        <taxon>Chrysomelidae</taxon>
        <taxon>Galerucinae</taxon>
        <taxon>Alticini</taxon>
        <taxon>Psylliodes</taxon>
    </lineage>
</organism>
<evidence type="ECO:0000256" key="4">
    <source>
        <dbReference type="ARBA" id="ARBA00007574"/>
    </source>
</evidence>
<keyword evidence="13" id="KW-0325">Glycoprotein</keyword>
<evidence type="ECO:0000256" key="12">
    <source>
        <dbReference type="ARBA" id="ARBA00023157"/>
    </source>
</evidence>
<evidence type="ECO:0000256" key="6">
    <source>
        <dbReference type="ARBA" id="ARBA00022475"/>
    </source>
</evidence>
<keyword evidence="12" id="KW-1015">Disulfide bond</keyword>
<reference evidence="18" key="1">
    <citation type="submission" date="2022-01" db="EMBL/GenBank/DDBJ databases">
        <authorList>
            <person name="King R."/>
        </authorList>
    </citation>
    <scope>NUCLEOTIDE SEQUENCE</scope>
</reference>
<dbReference type="InterPro" id="IPR006875">
    <property type="entry name" value="Sarcoglycan"/>
</dbReference>
<evidence type="ECO:0000313" key="19">
    <source>
        <dbReference type="Proteomes" id="UP001153636"/>
    </source>
</evidence>
<dbReference type="Pfam" id="PF04790">
    <property type="entry name" value="Sarcoglycan_1"/>
    <property type="match status" value="1"/>
</dbReference>
<keyword evidence="10 17" id="KW-1133">Transmembrane helix</keyword>